<sequence>MKVRKLYNEDLELLTRLYVDVFSREPWSEPWTVETASKRIKDIQATPGYVGVGVIDYEEELNGMVLGNIEQWVDSQIFYVNELCVKKELEGQGVGSRLMQVLQEELMKQDVCMMYLSTERGHAKPAKFFEKLGFNIIEDRILMDKAFGS</sequence>
<dbReference type="Proteomes" id="UP000030528">
    <property type="component" value="Unassembled WGS sequence"/>
</dbReference>
<feature type="domain" description="N-acetyltransferase" evidence="1">
    <location>
        <begin position="1"/>
        <end position="149"/>
    </location>
</feature>
<dbReference type="EMBL" id="AVPE01000007">
    <property type="protein sequence ID" value="KGX92112.1"/>
    <property type="molecule type" value="Genomic_DNA"/>
</dbReference>
<dbReference type="STRING" id="1385510.GCA_000425205_00685"/>
<dbReference type="InterPro" id="IPR000182">
    <property type="entry name" value="GNAT_dom"/>
</dbReference>
<dbReference type="SUPFAM" id="SSF55729">
    <property type="entry name" value="Acyl-CoA N-acyltransferases (Nat)"/>
    <property type="match status" value="1"/>
</dbReference>
<proteinExistence type="predicted"/>
<comment type="caution">
    <text evidence="2">The sequence shown here is derived from an EMBL/GenBank/DDBJ whole genome shotgun (WGS) entry which is preliminary data.</text>
</comment>
<keyword evidence="2" id="KW-0808">Transferase</keyword>
<evidence type="ECO:0000313" key="2">
    <source>
        <dbReference type="EMBL" id="KGX92112.1"/>
    </source>
</evidence>
<dbReference type="InterPro" id="IPR016181">
    <property type="entry name" value="Acyl_CoA_acyltransferase"/>
</dbReference>
<gene>
    <name evidence="2" type="ORF">N781_17535</name>
</gene>
<evidence type="ECO:0000313" key="3">
    <source>
        <dbReference type="Proteomes" id="UP000030528"/>
    </source>
</evidence>
<protein>
    <submittedName>
        <fullName evidence="2">GNAT family acetyltransferase</fullName>
    </submittedName>
</protein>
<accession>A0A0A5I8E7</accession>
<name>A0A0A5I8E7_9BACI</name>
<dbReference type="PROSITE" id="PS51186">
    <property type="entry name" value="GNAT"/>
    <property type="match status" value="1"/>
</dbReference>
<evidence type="ECO:0000259" key="1">
    <source>
        <dbReference type="PROSITE" id="PS51186"/>
    </source>
</evidence>
<keyword evidence="3" id="KW-1185">Reference proteome</keyword>
<organism evidence="2 3">
    <name type="scientific">Pontibacillus halophilus JSM 076056 = DSM 19796</name>
    <dbReference type="NCBI Taxonomy" id="1385510"/>
    <lineage>
        <taxon>Bacteria</taxon>
        <taxon>Bacillati</taxon>
        <taxon>Bacillota</taxon>
        <taxon>Bacilli</taxon>
        <taxon>Bacillales</taxon>
        <taxon>Bacillaceae</taxon>
        <taxon>Pontibacillus</taxon>
    </lineage>
</organism>
<reference evidence="2 3" key="1">
    <citation type="submission" date="2013-08" db="EMBL/GenBank/DDBJ databases">
        <authorList>
            <person name="Huang J."/>
            <person name="Wang G."/>
        </authorList>
    </citation>
    <scope>NUCLEOTIDE SEQUENCE [LARGE SCALE GENOMIC DNA]</scope>
    <source>
        <strain evidence="2 3">JSM 076056</strain>
    </source>
</reference>
<dbReference type="RefSeq" id="WP_026799460.1">
    <property type="nucleotide sequence ID" value="NZ_AULI01000002.1"/>
</dbReference>
<dbReference type="Pfam" id="PF00583">
    <property type="entry name" value="Acetyltransf_1"/>
    <property type="match status" value="1"/>
</dbReference>
<dbReference type="AlphaFoldDB" id="A0A0A5I8E7"/>
<dbReference type="Gene3D" id="3.40.630.30">
    <property type="match status" value="1"/>
</dbReference>
<dbReference type="eggNOG" id="COG0456">
    <property type="taxonomic scope" value="Bacteria"/>
</dbReference>
<dbReference type="CDD" id="cd04301">
    <property type="entry name" value="NAT_SF"/>
    <property type="match status" value="1"/>
</dbReference>
<dbReference type="GO" id="GO:0016747">
    <property type="term" value="F:acyltransferase activity, transferring groups other than amino-acyl groups"/>
    <property type="evidence" value="ECO:0007669"/>
    <property type="project" value="InterPro"/>
</dbReference>